<gene>
    <name evidence="2" type="ORF">TW77_15630</name>
</gene>
<dbReference type="Proteomes" id="UP000033452">
    <property type="component" value="Unassembled WGS sequence"/>
</dbReference>
<evidence type="ECO:0000313" key="3">
    <source>
        <dbReference type="Proteomes" id="UP000033452"/>
    </source>
</evidence>
<reference evidence="2 3" key="1">
    <citation type="journal article" date="2015" name="BMC Genomics">
        <title>Genome mining reveals unlocked bioactive potential of marine Gram-negative bacteria.</title>
        <authorList>
            <person name="Machado H."/>
            <person name="Sonnenschein E.C."/>
            <person name="Melchiorsen J."/>
            <person name="Gram L."/>
        </authorList>
    </citation>
    <scope>NUCLEOTIDE SEQUENCE [LARGE SCALE GENOMIC DNA]</scope>
    <source>
        <strain evidence="2 3">S2471</strain>
    </source>
</reference>
<dbReference type="EMBL" id="JXYA01000038">
    <property type="protein sequence ID" value="KJZ07352.1"/>
    <property type="molecule type" value="Genomic_DNA"/>
</dbReference>
<comment type="caution">
    <text evidence="2">The sequence shown here is derived from an EMBL/GenBank/DDBJ whole genome shotgun (WGS) entry which is preliminary data.</text>
</comment>
<dbReference type="OrthoDB" id="6312599at2"/>
<proteinExistence type="predicted"/>
<feature type="chain" id="PRO_5002475668" description="LPP20 lipoprotein" evidence="1">
    <location>
        <begin position="25"/>
        <end position="331"/>
    </location>
</feature>
<protein>
    <recommendedName>
        <fullName evidence="4">LPP20 lipoprotein</fullName>
    </recommendedName>
</protein>
<name>A0A0F4QL08_9GAMM</name>
<keyword evidence="3" id="KW-1185">Reference proteome</keyword>
<sequence length="331" mass="35682">MASKPLLATLLTAAILSGCSANNASQTPADTKPAWITAMPSSSYMIYGVGSAQNTGDLQQAKLAAQESARLALAKQLNVTISANTRIEQSATEKSMQFHVDELINSQVPDIHLQGVKIEDEYISADQQTAFALAVFNRTEAAMQTELTIRALDEEIAQFRLATGGGKSGQLKKAVALKELLVKRSKQNRYLTQLQAAPIALSDAVRAKQDEADAVINSISFSIEGDTPAHRKVRDILAKALSSQGIKVTTGEADFTLKFTVDWQDMSKANTFYSVAESYLVVMENGEEQAHFNTKVKAASGYKDTARSNAMTKLANKLGTQLAQFVVTGKS</sequence>
<evidence type="ECO:0008006" key="4">
    <source>
        <dbReference type="Google" id="ProtNLM"/>
    </source>
</evidence>
<dbReference type="PROSITE" id="PS51257">
    <property type="entry name" value="PROKAR_LIPOPROTEIN"/>
    <property type="match status" value="1"/>
</dbReference>
<dbReference type="PATRIC" id="fig|43658.5.peg.3304"/>
<evidence type="ECO:0000313" key="2">
    <source>
        <dbReference type="EMBL" id="KJZ07352.1"/>
    </source>
</evidence>
<accession>A0A0F4QL08</accession>
<organism evidence="2 3">
    <name type="scientific">Pseudoalteromonas rubra</name>
    <dbReference type="NCBI Taxonomy" id="43658"/>
    <lineage>
        <taxon>Bacteria</taxon>
        <taxon>Pseudomonadati</taxon>
        <taxon>Pseudomonadota</taxon>
        <taxon>Gammaproteobacteria</taxon>
        <taxon>Alteromonadales</taxon>
        <taxon>Pseudoalteromonadaceae</taxon>
        <taxon>Pseudoalteromonas</taxon>
    </lineage>
</organism>
<dbReference type="RefSeq" id="WP_052713219.1">
    <property type="nucleotide sequence ID" value="NZ_JXYA01000038.1"/>
</dbReference>
<evidence type="ECO:0000256" key="1">
    <source>
        <dbReference type="SAM" id="SignalP"/>
    </source>
</evidence>
<keyword evidence="1" id="KW-0732">Signal</keyword>
<dbReference type="AlphaFoldDB" id="A0A0F4QL08"/>
<feature type="signal peptide" evidence="1">
    <location>
        <begin position="1"/>
        <end position="24"/>
    </location>
</feature>
<dbReference type="Gene3D" id="3.10.28.20">
    <property type="entry name" value="Acetamidase/Formamidase-like domains"/>
    <property type="match status" value="1"/>
</dbReference>